<accession>A0ABV8UN32</accession>
<comment type="subcellular location">
    <subcellularLocation>
        <location evidence="2">Cell membrane</location>
        <topology evidence="2">Lipid-anchor</topology>
    </subcellularLocation>
</comment>
<dbReference type="Gene3D" id="1.20.1600.10">
    <property type="entry name" value="Outer membrane efflux proteins (OEP)"/>
    <property type="match status" value="1"/>
</dbReference>
<comment type="caution">
    <text evidence="5">The sequence shown here is derived from an EMBL/GenBank/DDBJ whole genome shotgun (WGS) entry which is preliminary data.</text>
</comment>
<keyword evidence="2" id="KW-0472">Membrane</keyword>
<feature type="coiled-coil region" evidence="3">
    <location>
        <begin position="183"/>
        <end position="241"/>
    </location>
</feature>
<keyword evidence="2" id="KW-0812">Transmembrane</keyword>
<dbReference type="NCBIfam" id="TIGR01845">
    <property type="entry name" value="outer_NodT"/>
    <property type="match status" value="1"/>
</dbReference>
<keyword evidence="2" id="KW-0732">Signal</keyword>
<evidence type="ECO:0000313" key="5">
    <source>
        <dbReference type="EMBL" id="MFC4352449.1"/>
    </source>
</evidence>
<evidence type="ECO:0000256" key="1">
    <source>
        <dbReference type="ARBA" id="ARBA00007613"/>
    </source>
</evidence>
<reference evidence="6" key="1">
    <citation type="journal article" date="2019" name="Int. J. Syst. Evol. Microbiol.">
        <title>The Global Catalogue of Microorganisms (GCM) 10K type strain sequencing project: providing services to taxonomists for standard genome sequencing and annotation.</title>
        <authorList>
            <consortium name="The Broad Institute Genomics Platform"/>
            <consortium name="The Broad Institute Genome Sequencing Center for Infectious Disease"/>
            <person name="Wu L."/>
            <person name="Ma J."/>
        </authorList>
    </citation>
    <scope>NUCLEOTIDE SEQUENCE [LARGE SCALE GENOMIC DNA]</scope>
    <source>
        <strain evidence="6">CECT 8472</strain>
    </source>
</reference>
<organism evidence="5 6">
    <name type="scientific">Fodinicurvata halophila</name>
    <dbReference type="NCBI Taxonomy" id="1419723"/>
    <lineage>
        <taxon>Bacteria</taxon>
        <taxon>Pseudomonadati</taxon>
        <taxon>Pseudomonadota</taxon>
        <taxon>Alphaproteobacteria</taxon>
        <taxon>Rhodospirillales</taxon>
        <taxon>Rhodovibrionaceae</taxon>
        <taxon>Fodinicurvata</taxon>
    </lineage>
</organism>
<evidence type="ECO:0000256" key="2">
    <source>
        <dbReference type="RuleBase" id="RU362097"/>
    </source>
</evidence>
<keyword evidence="2" id="KW-0449">Lipoprotein</keyword>
<comment type="similarity">
    <text evidence="1 2">Belongs to the outer membrane factor (OMF) (TC 1.B.17) family.</text>
</comment>
<gene>
    <name evidence="5" type="ORF">ACFOW6_12940</name>
</gene>
<dbReference type="PROSITE" id="PS51257">
    <property type="entry name" value="PROKAR_LIPOPROTEIN"/>
    <property type="match status" value="1"/>
</dbReference>
<keyword evidence="2" id="KW-0564">Palmitate</keyword>
<keyword evidence="2" id="KW-1134">Transmembrane beta strand</keyword>
<dbReference type="Gene3D" id="2.20.200.10">
    <property type="entry name" value="Outer membrane efflux proteins (OEP)"/>
    <property type="match status" value="1"/>
</dbReference>
<proteinExistence type="inferred from homology"/>
<name>A0ABV8UN32_9PROT</name>
<evidence type="ECO:0000256" key="3">
    <source>
        <dbReference type="SAM" id="Coils"/>
    </source>
</evidence>
<feature type="chain" id="PRO_5045008151" evidence="2">
    <location>
        <begin position="25"/>
        <end position="484"/>
    </location>
</feature>
<feature type="region of interest" description="Disordered" evidence="4">
    <location>
        <begin position="104"/>
        <end position="127"/>
    </location>
</feature>
<keyword evidence="3" id="KW-0175">Coiled coil</keyword>
<dbReference type="SUPFAM" id="SSF56954">
    <property type="entry name" value="Outer membrane efflux proteins (OEP)"/>
    <property type="match status" value="1"/>
</dbReference>
<dbReference type="Pfam" id="PF02321">
    <property type="entry name" value="OEP"/>
    <property type="match status" value="2"/>
</dbReference>
<dbReference type="RefSeq" id="WP_382422801.1">
    <property type="nucleotide sequence ID" value="NZ_JBHSCW010000007.1"/>
</dbReference>
<dbReference type="PANTHER" id="PTHR30203">
    <property type="entry name" value="OUTER MEMBRANE CATION EFFLUX PROTEIN"/>
    <property type="match status" value="1"/>
</dbReference>
<evidence type="ECO:0000313" key="6">
    <source>
        <dbReference type="Proteomes" id="UP001595799"/>
    </source>
</evidence>
<evidence type="ECO:0000256" key="4">
    <source>
        <dbReference type="SAM" id="MobiDB-lite"/>
    </source>
</evidence>
<dbReference type="EMBL" id="JBHSCW010000007">
    <property type="protein sequence ID" value="MFC4352449.1"/>
    <property type="molecule type" value="Genomic_DNA"/>
</dbReference>
<keyword evidence="6" id="KW-1185">Reference proteome</keyword>
<dbReference type="InterPro" id="IPR003423">
    <property type="entry name" value="OMP_efflux"/>
</dbReference>
<dbReference type="InterPro" id="IPR010131">
    <property type="entry name" value="MdtP/NodT-like"/>
</dbReference>
<protein>
    <submittedName>
        <fullName evidence="5">Efflux transporter outer membrane subunit</fullName>
    </submittedName>
</protein>
<dbReference type="Proteomes" id="UP001595799">
    <property type="component" value="Unassembled WGS sequence"/>
</dbReference>
<sequence>MRKRLYRQGLAGLMAVFLAGCALGPDYQEPEFDLPEELPDHVLLSEAEREEWEDWWTRFDDPTLNSLVNRAMDQNLDIRLRTQQIQEARARLGLAEANRLPSLDAQAEATRESASERATLQPVSDDPQNLYSLSGQLGYEIDLWGRLARSEEAAEAILSESVFSHDAIQLATITDVVTTYTNLRAAQREVAILERTIESREETLELEELRFESGETDALTLRQAESELATTRARLPAARERVRTLQSALAVLVGMSPRELMTELKFGPGELTDLDLPSNIPRVLPSDLLNRRPDLRASEAALMASTAEIGVAQAERLPQLNLSSFLGSTSIEFADLLTAPATTWGLGASVVGPIIDFGRGAARVDTAEALRDQAETRYRMTVLTAFREVRDALAIYETSAQRVESVRRQVEAVEDTARLARLRYDEGFVGFIEVLDAERNLLEAELALADAMRTRLNATASLFKALGGGWEEDLSPLAASGEAD</sequence>
<feature type="signal peptide" evidence="2">
    <location>
        <begin position="1"/>
        <end position="24"/>
    </location>
</feature>